<sequence length="1365" mass="147400">MHDPFTSRSLMALLAMGLSLPFTLQNALLTAKADTESLGGAHRTLTFVSTDKPLYRPGEQLMARGLLLDSISHKPLGHNLLANLEIRGPKGDVLTSARVPTQDSVWGHAWTLPPTVAGGEYTLQVSYPETGEAPAERKFDVRVYRAPRLKSQIEFLRDGYGPGDTVTATLDVKRAEGGPPTGARVTATALVDGVDVARVEGSVDARGLCTVSFKLPARIERGEGSLAFAIEDGGVVETAAKTLPILLRTLDLQMYPEGGDLVAGLPSRVYFEARTPSLKPADLSGVVINQDTGETVAPVRSEHEGRGRFELTPRAGVRYALRIDEPSGIRDLFPLPGVKSRGAVLRSNTDVIPAGQPVVLSVELAGVKRARVTLSKQEVELASSQVDPHERVILDPKDADGVLIATVWDEAGRPLAERLVFRQPSKALSIEVTTDKKRYVPGEQVQLTVRTMREGKPVSALVMLTVTDDAVQQLIEKRDQAPHLPVMVLLEPEVRELADAQLYLDEKNPKARLAVDLLLGTQGWRRFALANAESFVAQHGDQARRAFAIRVPPQFMPPPPGAVVAEGAGLPPPMPAAPVAQAAPPPPKAARPQGALAPPVNPLAGKPAPHPGLAQGALKAKREQARERSIVARRHAAQEADAMAGAPLDELSMSYFREYAHLVRPERKPGDRVDFSETLYWNAGVRTDARGETRVSFGLNDSVTTFKAFVGAVGMDGALGSRVASIESVQPFYIEPKLPLEVTSGDVIQLPLALVNGTTTALEGARVRVALTGGLKAANVDGLRLAANERVRRILELKVGELSRPVEVSLAASAGNYADTVTRTLNIQPAGFPSTTSFSGLLSSRQPAMHALSVPSNLVRGSMKTSLTVYPTPLANMTESLARLVREPSGCFEQTSSTTYPMTMAQRYFQTHSGVSPELVASAREKLETGYKRLVGFECPERGYEWFGENPGHEALTAFGLMHFSEMKQVRDVDAAMLERTRRWLLAQRDGKGGFERKRRALHTWIEDRDTSNAYITWALLESATRPAEQARELSREVAALEEAADKSRNSYVVALTANVLALAGDMAGARKLMDRLAAKQGSSGVVEGGTQSIVGSTGGTLQIETTALAVLAWLKDPGHLGNVERSMRFLADSCQGGRYGSTQSTVLALRAIVAYDQVRSAKRAPGSVRVYVDGRPVGGAVKFDAKSQEALKLPDVAELLTPGKHDLELRMEEGSELPYSIEVTYHALVPASSPDTRVSLEVALAKNALTEGEPTEARVVVTNKTGETLPTTVAIFGVPGGLEVRHDQLKELVKKHAVDAYEVIGRDVVLYWRGMEPRKKLDVPLSLVAAVPGKYTGPASRAYLYYSDDHKIWRDGLEVSIAPR</sequence>
<dbReference type="InterPro" id="IPR001599">
    <property type="entry name" value="Macroglobln_a2"/>
</dbReference>
<dbReference type="GO" id="GO:0004866">
    <property type="term" value="F:endopeptidase inhibitor activity"/>
    <property type="evidence" value="ECO:0007669"/>
    <property type="project" value="InterPro"/>
</dbReference>
<keyword evidence="2 5" id="KW-0732">Signal</keyword>
<dbReference type="Gene3D" id="2.60.40.1930">
    <property type="match status" value="1"/>
</dbReference>
<evidence type="ECO:0000259" key="6">
    <source>
        <dbReference type="SMART" id="SM01360"/>
    </source>
</evidence>
<dbReference type="CDD" id="cd02891">
    <property type="entry name" value="A2M_like"/>
    <property type="match status" value="1"/>
</dbReference>
<dbReference type="OrthoDB" id="97821at2"/>
<dbReference type="Proteomes" id="UP000182229">
    <property type="component" value="Unassembled WGS sequence"/>
</dbReference>
<name>A0A1L9BIH7_9BACT</name>
<feature type="domain" description="Alpha-2-macroglobulin" evidence="6">
    <location>
        <begin position="678"/>
        <end position="769"/>
    </location>
</feature>
<dbReference type="SUPFAM" id="SSF48239">
    <property type="entry name" value="Terpenoid cyclases/Protein prenyltransferases"/>
    <property type="match status" value="1"/>
</dbReference>
<dbReference type="InterPro" id="IPR002890">
    <property type="entry name" value="MG2"/>
</dbReference>
<dbReference type="RefSeq" id="WP_071896111.1">
    <property type="nucleotide sequence ID" value="NZ_MPIN01000001.1"/>
</dbReference>
<proteinExistence type="inferred from homology"/>
<evidence type="ECO:0000256" key="5">
    <source>
        <dbReference type="SAM" id="SignalP"/>
    </source>
</evidence>
<evidence type="ECO:0000256" key="4">
    <source>
        <dbReference type="SAM" id="MobiDB-lite"/>
    </source>
</evidence>
<dbReference type="Gene3D" id="1.50.10.20">
    <property type="match status" value="1"/>
</dbReference>
<dbReference type="PANTHER" id="PTHR11412">
    <property type="entry name" value="MACROGLOBULIN / COMPLEMENT"/>
    <property type="match status" value="1"/>
</dbReference>
<evidence type="ECO:0000313" key="7">
    <source>
        <dbReference type="EMBL" id="OJH42015.1"/>
    </source>
</evidence>
<reference evidence="8" key="1">
    <citation type="submission" date="2016-11" db="EMBL/GenBank/DDBJ databases">
        <authorList>
            <person name="Shukria A."/>
            <person name="Stevens D.C."/>
        </authorList>
    </citation>
    <scope>NUCLEOTIDE SEQUENCE [LARGE SCALE GENOMIC DNA]</scope>
    <source>
        <strain evidence="8">Cbfe23</strain>
    </source>
</reference>
<dbReference type="Pfam" id="PF00207">
    <property type="entry name" value="A2M"/>
    <property type="match status" value="1"/>
</dbReference>
<comment type="similarity">
    <text evidence="1">Belongs to the protease inhibitor I39 (alpha-2-macroglobulin) family. Bacterial alpha-2-macroglobulin subfamily.</text>
</comment>
<feature type="chain" id="PRO_5012250888" evidence="5">
    <location>
        <begin position="28"/>
        <end position="1365"/>
    </location>
</feature>
<feature type="region of interest" description="Disordered" evidence="4">
    <location>
        <begin position="577"/>
        <end position="607"/>
    </location>
</feature>
<dbReference type="SMART" id="SM01419">
    <property type="entry name" value="Thiol-ester_cl"/>
    <property type="match status" value="1"/>
</dbReference>
<dbReference type="PANTHER" id="PTHR11412:SF136">
    <property type="entry name" value="CD109 ANTIGEN"/>
    <property type="match status" value="1"/>
</dbReference>
<dbReference type="InterPro" id="IPR011626">
    <property type="entry name" value="Alpha-macroglobulin_TED"/>
</dbReference>
<dbReference type="GO" id="GO:0005615">
    <property type="term" value="C:extracellular space"/>
    <property type="evidence" value="ECO:0007669"/>
    <property type="project" value="InterPro"/>
</dbReference>
<reference evidence="7 8" key="2">
    <citation type="submission" date="2016-12" db="EMBL/GenBank/DDBJ databases">
        <title>Draft Genome Sequence of Cystobacter ferrugineus Strain Cbfe23.</title>
        <authorList>
            <person name="Akbar S."/>
            <person name="Dowd S.E."/>
            <person name="Stevens D.C."/>
        </authorList>
    </citation>
    <scope>NUCLEOTIDE SEQUENCE [LARGE SCALE GENOMIC DNA]</scope>
    <source>
        <strain evidence="7 8">Cbfe23</strain>
    </source>
</reference>
<dbReference type="EMBL" id="MPIN01000001">
    <property type="protein sequence ID" value="OJH42015.1"/>
    <property type="molecule type" value="Genomic_DNA"/>
</dbReference>
<dbReference type="SMART" id="SM01360">
    <property type="entry name" value="A2M"/>
    <property type="match status" value="1"/>
</dbReference>
<evidence type="ECO:0000256" key="3">
    <source>
        <dbReference type="ARBA" id="ARBA00022966"/>
    </source>
</evidence>
<dbReference type="Pfam" id="PF07678">
    <property type="entry name" value="TED_complement"/>
    <property type="match status" value="1"/>
</dbReference>
<evidence type="ECO:0000256" key="2">
    <source>
        <dbReference type="ARBA" id="ARBA00022729"/>
    </source>
</evidence>
<keyword evidence="8" id="KW-1185">Reference proteome</keyword>
<evidence type="ECO:0000256" key="1">
    <source>
        <dbReference type="ARBA" id="ARBA00010556"/>
    </source>
</evidence>
<organism evidence="7 8">
    <name type="scientific">Cystobacter ferrugineus</name>
    <dbReference type="NCBI Taxonomy" id="83449"/>
    <lineage>
        <taxon>Bacteria</taxon>
        <taxon>Pseudomonadati</taxon>
        <taxon>Myxococcota</taxon>
        <taxon>Myxococcia</taxon>
        <taxon>Myxococcales</taxon>
        <taxon>Cystobacterineae</taxon>
        <taxon>Archangiaceae</taxon>
        <taxon>Cystobacter</taxon>
    </lineage>
</organism>
<gene>
    <name evidence="7" type="ORF">BON30_01985</name>
</gene>
<dbReference type="InterPro" id="IPR050473">
    <property type="entry name" value="A2M/Complement_sys"/>
</dbReference>
<comment type="caution">
    <text evidence="7">The sequence shown here is derived from an EMBL/GenBank/DDBJ whole genome shotgun (WGS) entry which is preliminary data.</text>
</comment>
<accession>A0A1L9BIH7</accession>
<evidence type="ECO:0000313" key="8">
    <source>
        <dbReference type="Proteomes" id="UP000182229"/>
    </source>
</evidence>
<feature type="signal peptide" evidence="5">
    <location>
        <begin position="1"/>
        <end position="27"/>
    </location>
</feature>
<dbReference type="Pfam" id="PF01835">
    <property type="entry name" value="MG2"/>
    <property type="match status" value="1"/>
</dbReference>
<dbReference type="InterPro" id="IPR008930">
    <property type="entry name" value="Terpenoid_cyclase/PrenylTrfase"/>
</dbReference>
<dbReference type="STRING" id="83449.BON30_01985"/>
<protein>
    <submittedName>
        <fullName evidence="7">A-macroglobulin complement component</fullName>
    </submittedName>
</protein>
<dbReference type="InterPro" id="IPR047565">
    <property type="entry name" value="Alpha-macroglob_thiol-ester_cl"/>
</dbReference>
<keyword evidence="3" id="KW-0882">Thioester bond</keyword>